<dbReference type="GO" id="GO:0002181">
    <property type="term" value="P:cytoplasmic translation"/>
    <property type="evidence" value="ECO:0007669"/>
    <property type="project" value="TreeGrafter"/>
</dbReference>
<accession>A0A382MC85</accession>
<reference evidence="4" key="1">
    <citation type="submission" date="2018-05" db="EMBL/GenBank/DDBJ databases">
        <authorList>
            <person name="Lanie J.A."/>
            <person name="Ng W.-L."/>
            <person name="Kazmierczak K.M."/>
            <person name="Andrzejewski T.M."/>
            <person name="Davidsen T.M."/>
            <person name="Wayne K.J."/>
            <person name="Tettelin H."/>
            <person name="Glass J.I."/>
            <person name="Rusch D."/>
            <person name="Podicherti R."/>
            <person name="Tsui H.-C.T."/>
            <person name="Winkler M.E."/>
        </authorList>
    </citation>
    <scope>NUCLEOTIDE SEQUENCE</scope>
</reference>
<dbReference type="PIRSF" id="PIRSF002162">
    <property type="entry name" value="Ribosomal_L6"/>
    <property type="match status" value="1"/>
</dbReference>
<dbReference type="GO" id="GO:0003735">
    <property type="term" value="F:structural constituent of ribosome"/>
    <property type="evidence" value="ECO:0007669"/>
    <property type="project" value="InterPro"/>
</dbReference>
<evidence type="ECO:0000256" key="1">
    <source>
        <dbReference type="ARBA" id="ARBA00022980"/>
    </source>
</evidence>
<organism evidence="4">
    <name type="scientific">marine metagenome</name>
    <dbReference type="NCBI Taxonomy" id="408172"/>
    <lineage>
        <taxon>unclassified sequences</taxon>
        <taxon>metagenomes</taxon>
        <taxon>ecological metagenomes</taxon>
    </lineage>
</organism>
<feature type="domain" description="Large ribosomal subunit protein uL6 alpha-beta" evidence="3">
    <location>
        <begin position="7"/>
        <end position="66"/>
    </location>
</feature>
<keyword evidence="2" id="KW-0687">Ribonucleoprotein</keyword>
<sequence>VEIQYGGVVVKGPNGTLTQTYHPDVKVTVEDGNVIVERLSERKFHHALHGLTRSLIANAVQGVSEGYTKTLELMGVGYRVQQAGDGILLAVGHSHTIEMHPPEGVTMEVEGNNRIHVRGIDKQQVGNLAAKVRKTRPPNAYKEKGIRYAGEVLHYKPGKAAARKA</sequence>
<dbReference type="PANTHER" id="PTHR11655">
    <property type="entry name" value="60S/50S RIBOSOMAL PROTEIN L6/L9"/>
    <property type="match status" value="1"/>
</dbReference>
<proteinExistence type="predicted"/>
<dbReference type="NCBIfam" id="TIGR03654">
    <property type="entry name" value="L6_bact"/>
    <property type="match status" value="1"/>
</dbReference>
<dbReference type="GO" id="GO:0022625">
    <property type="term" value="C:cytosolic large ribosomal subunit"/>
    <property type="evidence" value="ECO:0007669"/>
    <property type="project" value="TreeGrafter"/>
</dbReference>
<evidence type="ECO:0000256" key="2">
    <source>
        <dbReference type="ARBA" id="ARBA00023274"/>
    </source>
</evidence>
<dbReference type="SUPFAM" id="SSF56053">
    <property type="entry name" value="Ribosomal protein L6"/>
    <property type="match status" value="2"/>
</dbReference>
<protein>
    <recommendedName>
        <fullName evidence="3">Large ribosomal subunit protein uL6 alpha-beta domain-containing protein</fullName>
    </recommendedName>
</protein>
<evidence type="ECO:0000313" key="4">
    <source>
        <dbReference type="EMBL" id="SVC46158.1"/>
    </source>
</evidence>
<dbReference type="InterPro" id="IPR020040">
    <property type="entry name" value="Ribosomal_uL6_a/b-dom"/>
</dbReference>
<feature type="domain" description="Large ribosomal subunit protein uL6 alpha-beta" evidence="3">
    <location>
        <begin position="75"/>
        <end position="148"/>
    </location>
</feature>
<feature type="non-terminal residue" evidence="4">
    <location>
        <position position="1"/>
    </location>
</feature>
<evidence type="ECO:0000259" key="3">
    <source>
        <dbReference type="Pfam" id="PF00347"/>
    </source>
</evidence>
<name>A0A382MC85_9ZZZZ</name>
<dbReference type="EMBL" id="UINC01092515">
    <property type="protein sequence ID" value="SVC46158.1"/>
    <property type="molecule type" value="Genomic_DNA"/>
</dbReference>
<dbReference type="PRINTS" id="PR00059">
    <property type="entry name" value="RIBOSOMALL6"/>
</dbReference>
<keyword evidence="1" id="KW-0689">Ribosomal protein</keyword>
<dbReference type="PANTHER" id="PTHR11655:SF14">
    <property type="entry name" value="LARGE RIBOSOMAL SUBUNIT PROTEIN UL6M"/>
    <property type="match status" value="1"/>
</dbReference>
<dbReference type="InterPro" id="IPR019906">
    <property type="entry name" value="Ribosomal_uL6_bac-type"/>
</dbReference>
<dbReference type="GO" id="GO:0019843">
    <property type="term" value="F:rRNA binding"/>
    <property type="evidence" value="ECO:0007669"/>
    <property type="project" value="InterPro"/>
</dbReference>
<dbReference type="InterPro" id="IPR000702">
    <property type="entry name" value="Ribosomal_uL6-like"/>
</dbReference>
<dbReference type="AlphaFoldDB" id="A0A382MC85"/>
<dbReference type="Gene3D" id="3.90.930.12">
    <property type="entry name" value="Ribosomal protein L6, alpha-beta domain"/>
    <property type="match status" value="2"/>
</dbReference>
<dbReference type="InterPro" id="IPR036789">
    <property type="entry name" value="Ribosomal_uL6-like_a/b-dom_sf"/>
</dbReference>
<dbReference type="Pfam" id="PF00347">
    <property type="entry name" value="Ribosomal_L6"/>
    <property type="match status" value="2"/>
</dbReference>
<gene>
    <name evidence="4" type="ORF">METZ01_LOCUS299012</name>
</gene>